<evidence type="ECO:0000256" key="3">
    <source>
        <dbReference type="ARBA" id="ARBA00022723"/>
    </source>
</evidence>
<feature type="domain" description="Peptidase M20 dimerisation" evidence="6">
    <location>
        <begin position="195"/>
        <end position="342"/>
    </location>
</feature>
<keyword evidence="8" id="KW-1185">Reference proteome</keyword>
<dbReference type="InterPro" id="IPR036264">
    <property type="entry name" value="Bact_exopeptidase_dim_dom"/>
</dbReference>
<dbReference type="AlphaFoldDB" id="A0A840DEI9"/>
<dbReference type="PROSITE" id="PS00758">
    <property type="entry name" value="ARGE_DAPE_CPG2_1"/>
    <property type="match status" value="1"/>
</dbReference>
<evidence type="ECO:0000313" key="7">
    <source>
        <dbReference type="EMBL" id="MBB4071484.1"/>
    </source>
</evidence>
<dbReference type="Pfam" id="PF07687">
    <property type="entry name" value="M20_dimer"/>
    <property type="match status" value="1"/>
</dbReference>
<dbReference type="InterPro" id="IPR002933">
    <property type="entry name" value="Peptidase_M20"/>
</dbReference>
<evidence type="ECO:0000256" key="1">
    <source>
        <dbReference type="ARBA" id="ARBA00001947"/>
    </source>
</evidence>
<dbReference type="SUPFAM" id="SSF53187">
    <property type="entry name" value="Zn-dependent exopeptidases"/>
    <property type="match status" value="1"/>
</dbReference>
<dbReference type="InterPro" id="IPR011650">
    <property type="entry name" value="Peptidase_M20_dimer"/>
</dbReference>
<dbReference type="Gene3D" id="3.30.70.360">
    <property type="match status" value="1"/>
</dbReference>
<dbReference type="InterPro" id="IPR050072">
    <property type="entry name" value="Peptidase_M20A"/>
</dbReference>
<evidence type="ECO:0000256" key="2">
    <source>
        <dbReference type="ARBA" id="ARBA00006247"/>
    </source>
</evidence>
<evidence type="ECO:0000256" key="4">
    <source>
        <dbReference type="ARBA" id="ARBA00022801"/>
    </source>
</evidence>
<keyword evidence="3" id="KW-0479">Metal-binding</keyword>
<evidence type="ECO:0000313" key="8">
    <source>
        <dbReference type="Proteomes" id="UP000571183"/>
    </source>
</evidence>
<evidence type="ECO:0000256" key="5">
    <source>
        <dbReference type="ARBA" id="ARBA00022833"/>
    </source>
</evidence>
<dbReference type="SUPFAM" id="SSF55031">
    <property type="entry name" value="Bacterial exopeptidase dimerisation domain"/>
    <property type="match status" value="1"/>
</dbReference>
<proteinExistence type="inferred from homology"/>
<dbReference type="Proteomes" id="UP000571183">
    <property type="component" value="Unassembled WGS sequence"/>
</dbReference>
<dbReference type="PANTHER" id="PTHR43808">
    <property type="entry name" value="ACETYLORNITHINE DEACETYLASE"/>
    <property type="match status" value="1"/>
</dbReference>
<reference evidence="7" key="1">
    <citation type="submission" date="2020-08" db="EMBL/GenBank/DDBJ databases">
        <title>Sequencing the genomes of 1000 actinobacteria strains.</title>
        <authorList>
            <person name="Klenk H.-P."/>
        </authorList>
    </citation>
    <scope>NUCLEOTIDE SEQUENCE [LARGE SCALE GENOMIC DNA]</scope>
    <source>
        <strain evidence="7">DSM 27064</strain>
    </source>
</reference>
<protein>
    <submittedName>
        <fullName evidence="7">Acetylornithine deacetylase/succinyl-diaminopimelate desuccinylase-like protein</fullName>
    </submittedName>
</protein>
<keyword evidence="4" id="KW-0378">Hydrolase</keyword>
<keyword evidence="5" id="KW-0862">Zinc</keyword>
<gene>
    <name evidence="7" type="ORF">F5897_000788</name>
</gene>
<dbReference type="GO" id="GO:0046872">
    <property type="term" value="F:metal ion binding"/>
    <property type="evidence" value="ECO:0007669"/>
    <property type="project" value="UniProtKB-KW"/>
</dbReference>
<comment type="cofactor">
    <cofactor evidence="1">
        <name>Zn(2+)</name>
        <dbReference type="ChEBI" id="CHEBI:29105"/>
    </cofactor>
</comment>
<dbReference type="Pfam" id="PF01546">
    <property type="entry name" value="Peptidase_M20"/>
    <property type="match status" value="1"/>
</dbReference>
<dbReference type="RefSeq" id="WP_183304542.1">
    <property type="nucleotide sequence ID" value="NZ_JACIFD010000006.1"/>
</dbReference>
<dbReference type="InterPro" id="IPR001261">
    <property type="entry name" value="ArgE/DapE_CS"/>
</dbReference>
<dbReference type="GO" id="GO:0016787">
    <property type="term" value="F:hydrolase activity"/>
    <property type="evidence" value="ECO:0007669"/>
    <property type="project" value="UniProtKB-KW"/>
</dbReference>
<dbReference type="PANTHER" id="PTHR43808:SF8">
    <property type="entry name" value="PEPTIDASE M20 DIMERISATION DOMAIN-CONTAINING PROTEIN"/>
    <property type="match status" value="1"/>
</dbReference>
<dbReference type="Gene3D" id="3.40.630.10">
    <property type="entry name" value="Zn peptidases"/>
    <property type="match status" value="1"/>
</dbReference>
<evidence type="ECO:0000259" key="6">
    <source>
        <dbReference type="Pfam" id="PF07687"/>
    </source>
</evidence>
<organism evidence="7 8">
    <name type="scientific">Canibacter oris</name>
    <dbReference type="NCBI Taxonomy" id="1365628"/>
    <lineage>
        <taxon>Bacteria</taxon>
        <taxon>Bacillati</taxon>
        <taxon>Actinomycetota</taxon>
        <taxon>Actinomycetes</taxon>
        <taxon>Micrococcales</taxon>
        <taxon>Microbacteriaceae</taxon>
        <taxon>Canibacter</taxon>
    </lineage>
</organism>
<comment type="caution">
    <text evidence="7">The sequence shown here is derived from an EMBL/GenBank/DDBJ whole genome shotgun (WGS) entry which is preliminary data.</text>
</comment>
<accession>A0A840DEI9</accession>
<name>A0A840DEI9_9MICO</name>
<dbReference type="EMBL" id="JACIFD010000006">
    <property type="protein sequence ID" value="MBB4071484.1"/>
    <property type="molecule type" value="Genomic_DNA"/>
</dbReference>
<dbReference type="Gene3D" id="1.10.150.900">
    <property type="match status" value="1"/>
</dbReference>
<comment type="similarity">
    <text evidence="2">Belongs to the peptidase M20A family.</text>
</comment>
<sequence>MTKKFSAAAVADTVELLQDLIRAACVNDGSLQGAQEIRSAKIIAEFLRGCGASIKIVEAAPGRASIIARVPGSDPAAPVVGLLGHLDVVPVERAYWDRDPFSGELIDGEVWGRGAVDMLFLTAAFAAQFREVARAAAAGNPPRGDLILLAVADEEAGGEHGVKWLFETQAELAEITEVIGESGGMRFGEHVAIEVGEKGSAGRRITFTGNPAHASIPYAGDGAIDVAAQALQLLQQAPAQLHLGDTWEAFVRARVADPQLQKQLLDAATLPVALPQLGAIAGYAHAVSRTTIAVTKFHAGTAHNVIPGTAQLTLDIRTLPGVDDAAVDQLLHTALAPLKGQYEIKHLLGWEATKSSAATELFAVLCDAVREFTGAAVLPLVAAGGSDCRFFRQRGIPAYGFALFSSQWSYEQYRARIHAHNERIDVESIALTLQGLTYVLQRRLTC</sequence>